<evidence type="ECO:0000313" key="1">
    <source>
        <dbReference type="EMBL" id="GHC77160.1"/>
    </source>
</evidence>
<reference evidence="1" key="2">
    <citation type="submission" date="2020-09" db="EMBL/GenBank/DDBJ databases">
        <authorList>
            <person name="Sun Q."/>
            <person name="Ohkuma M."/>
        </authorList>
    </citation>
    <scope>NUCLEOTIDE SEQUENCE</scope>
    <source>
        <strain evidence="1">JCM 4637</strain>
    </source>
</reference>
<evidence type="ECO:0000313" key="2">
    <source>
        <dbReference type="Proteomes" id="UP000638353"/>
    </source>
</evidence>
<organism evidence="1 2">
    <name type="scientific">Streptomyces finlayi</name>
    <dbReference type="NCBI Taxonomy" id="67296"/>
    <lineage>
        <taxon>Bacteria</taxon>
        <taxon>Bacillati</taxon>
        <taxon>Actinomycetota</taxon>
        <taxon>Actinomycetes</taxon>
        <taxon>Kitasatosporales</taxon>
        <taxon>Streptomycetaceae</taxon>
        <taxon>Streptomyces</taxon>
    </lineage>
</organism>
<dbReference type="EMBL" id="BMVC01000001">
    <property type="protein sequence ID" value="GHC77160.1"/>
    <property type="molecule type" value="Genomic_DNA"/>
</dbReference>
<protein>
    <submittedName>
        <fullName evidence="1">Uncharacterized protein</fullName>
    </submittedName>
</protein>
<reference evidence="1" key="1">
    <citation type="journal article" date="2014" name="Int. J. Syst. Evol. Microbiol.">
        <title>Complete genome sequence of Corynebacterium casei LMG S-19264T (=DSM 44701T), isolated from a smear-ripened cheese.</title>
        <authorList>
            <consortium name="US DOE Joint Genome Institute (JGI-PGF)"/>
            <person name="Walter F."/>
            <person name="Albersmeier A."/>
            <person name="Kalinowski J."/>
            <person name="Ruckert C."/>
        </authorList>
    </citation>
    <scope>NUCLEOTIDE SEQUENCE</scope>
    <source>
        <strain evidence="1">JCM 4637</strain>
    </source>
</reference>
<accession>A0A919C6T9</accession>
<sequence length="116" mass="11847">MTSFINSTKMTDRSVVSACTLGSSLLVASPAASLRGTGLSAVSALSPAPLASLPVRGTVEGGNERPTKAPVAAVAKAQAQAYAFAATGAGFTTQTTTQHQHKMWAFRGLEPWSDPA</sequence>
<name>A0A919C6T9_9ACTN</name>
<gene>
    <name evidence="1" type="ORF">GCM10010334_01410</name>
</gene>
<proteinExistence type="predicted"/>
<comment type="caution">
    <text evidence="1">The sequence shown here is derived from an EMBL/GenBank/DDBJ whole genome shotgun (WGS) entry which is preliminary data.</text>
</comment>
<dbReference type="Proteomes" id="UP000638353">
    <property type="component" value="Unassembled WGS sequence"/>
</dbReference>
<dbReference type="RefSeq" id="WP_189820683.1">
    <property type="nucleotide sequence ID" value="NZ_BMVC01000001.1"/>
</dbReference>
<dbReference type="AlphaFoldDB" id="A0A919C6T9"/>